<accession>X0HQL9</accession>
<dbReference type="HOGENOM" id="CLU_2904281_0_0_1"/>
<proteinExistence type="predicted"/>
<protein>
    <submittedName>
        <fullName evidence="2">Uncharacterized protein</fullName>
    </submittedName>
</protein>
<dbReference type="AlphaFoldDB" id="X0HQL9"/>
<name>X0HQL9_FUSOX</name>
<evidence type="ECO:0000313" key="2">
    <source>
        <dbReference type="EMBL" id="EXL63524.1"/>
    </source>
</evidence>
<reference evidence="2" key="1">
    <citation type="submission" date="2011-11" db="EMBL/GenBank/DDBJ databases">
        <title>The Genome Sequence of Fusarium oxysporum PHW808.</title>
        <authorList>
            <consortium name="The Broad Institute Genome Sequencing Platform"/>
            <person name="Ma L.-J."/>
            <person name="Gale L.R."/>
            <person name="Schwartz D.C."/>
            <person name="Zhou S."/>
            <person name="Corby-Kistler H."/>
            <person name="Young S.K."/>
            <person name="Zeng Q."/>
            <person name="Gargeya S."/>
            <person name="Fitzgerald M."/>
            <person name="Haas B."/>
            <person name="Abouelleil A."/>
            <person name="Alvarado L."/>
            <person name="Arachchi H.M."/>
            <person name="Berlin A."/>
            <person name="Brown A."/>
            <person name="Chapman S.B."/>
            <person name="Chen Z."/>
            <person name="Dunbar C."/>
            <person name="Freedman E."/>
            <person name="Gearin G."/>
            <person name="Goldberg J."/>
            <person name="Griggs A."/>
            <person name="Gujja S."/>
            <person name="Heiman D."/>
            <person name="Howarth C."/>
            <person name="Larson L."/>
            <person name="Lui A."/>
            <person name="MacDonald P.J.P."/>
            <person name="Montmayeur A."/>
            <person name="Murphy C."/>
            <person name="Neiman D."/>
            <person name="Pearson M."/>
            <person name="Priest M."/>
            <person name="Roberts A."/>
            <person name="Saif S."/>
            <person name="Shea T."/>
            <person name="Shenoy N."/>
            <person name="Sisk P."/>
            <person name="Stolte C."/>
            <person name="Sykes S."/>
            <person name="Wortman J."/>
            <person name="Nusbaum C."/>
            <person name="Birren B."/>
        </authorList>
    </citation>
    <scope>NUCLEOTIDE SEQUENCE [LARGE SCALE GENOMIC DNA]</scope>
    <source>
        <strain evidence="2">54008</strain>
    </source>
</reference>
<feature type="region of interest" description="Disordered" evidence="1">
    <location>
        <begin position="43"/>
        <end position="62"/>
    </location>
</feature>
<organism evidence="2">
    <name type="scientific">Fusarium oxysporum f. sp. conglutinans race 2 54008</name>
    <dbReference type="NCBI Taxonomy" id="1089457"/>
    <lineage>
        <taxon>Eukaryota</taxon>
        <taxon>Fungi</taxon>
        <taxon>Dikarya</taxon>
        <taxon>Ascomycota</taxon>
        <taxon>Pezizomycotina</taxon>
        <taxon>Sordariomycetes</taxon>
        <taxon>Hypocreomycetidae</taxon>
        <taxon>Hypocreales</taxon>
        <taxon>Nectriaceae</taxon>
        <taxon>Fusarium</taxon>
        <taxon>Fusarium oxysporum species complex</taxon>
    </lineage>
</organism>
<evidence type="ECO:0000256" key="1">
    <source>
        <dbReference type="SAM" id="MobiDB-lite"/>
    </source>
</evidence>
<sequence>MTARSSHRDPWMRLSRYGTWRRAKKNGPLRAIQRQSTLWSFRRTARSSHRDHGMKKSRYGTW</sequence>
<gene>
    <name evidence="2" type="ORF">FOPG_20202</name>
</gene>
<dbReference type="Proteomes" id="UP000030676">
    <property type="component" value="Unassembled WGS sequence"/>
</dbReference>
<dbReference type="EMBL" id="KK035150">
    <property type="protein sequence ID" value="EXL63524.1"/>
    <property type="molecule type" value="Genomic_DNA"/>
</dbReference>
<reference evidence="2" key="2">
    <citation type="submission" date="2014-03" db="EMBL/GenBank/DDBJ databases">
        <title>The Genome Annotation of Fusarium oxysporum PHW808.</title>
        <authorList>
            <consortium name="The Broad Institute Genomics Platform"/>
            <person name="Ma L.-J."/>
            <person name="Corby-Kistler H."/>
            <person name="Broz K."/>
            <person name="Gale L.R."/>
            <person name="Jonkers W."/>
            <person name="O'Donnell K."/>
            <person name="Ploetz R."/>
            <person name="Steinberg C."/>
            <person name="Schwartz D.C."/>
            <person name="VanEtten H."/>
            <person name="Zhou S."/>
            <person name="Young S.K."/>
            <person name="Zeng Q."/>
            <person name="Gargeya S."/>
            <person name="Fitzgerald M."/>
            <person name="Abouelleil A."/>
            <person name="Alvarado L."/>
            <person name="Chapman S.B."/>
            <person name="Gainer-Dewar J."/>
            <person name="Goldberg J."/>
            <person name="Griggs A."/>
            <person name="Gujja S."/>
            <person name="Hansen M."/>
            <person name="Howarth C."/>
            <person name="Imamovic A."/>
            <person name="Ireland A."/>
            <person name="Larimer J."/>
            <person name="McCowan C."/>
            <person name="Murphy C."/>
            <person name="Pearson M."/>
            <person name="Poon T.W."/>
            <person name="Priest M."/>
            <person name="Roberts A."/>
            <person name="Saif S."/>
            <person name="Shea T."/>
            <person name="Sykes S."/>
            <person name="Wortman J."/>
            <person name="Nusbaum C."/>
            <person name="Birren B."/>
        </authorList>
    </citation>
    <scope>NUCLEOTIDE SEQUENCE</scope>
    <source>
        <strain evidence="2">54008</strain>
    </source>
</reference>